<feature type="domain" description="1-deoxy-D-xylulose 5-phosphate reductoisomerase C-terminal" evidence="11">
    <location>
        <begin position="144"/>
        <end position="227"/>
    </location>
</feature>
<dbReference type="InterPro" id="IPR036169">
    <property type="entry name" value="DXPR_C_sf"/>
</dbReference>
<evidence type="ECO:0000259" key="10">
    <source>
        <dbReference type="Pfam" id="PF02670"/>
    </source>
</evidence>
<evidence type="ECO:0000256" key="6">
    <source>
        <dbReference type="ARBA" id="ARBA00023211"/>
    </source>
</evidence>
<feature type="binding site" evidence="9">
    <location>
        <position position="11"/>
    </location>
    <ligand>
        <name>NADPH</name>
        <dbReference type="ChEBI" id="CHEBI:57783"/>
    </ligand>
</feature>
<comment type="pathway">
    <text evidence="1 9">Isoprenoid biosynthesis; isopentenyl diphosphate biosynthesis via DXP pathway; isopentenyl diphosphate from 1-deoxy-D-xylulose 5-phosphate: step 1/6.</text>
</comment>
<dbReference type="EC" id="1.1.1.267" evidence="9"/>
<feature type="binding site" evidence="9">
    <location>
        <position position="124"/>
    </location>
    <ligand>
        <name>NADPH</name>
        <dbReference type="ChEBI" id="CHEBI:57783"/>
    </ligand>
</feature>
<dbReference type="Proteomes" id="UP000076964">
    <property type="component" value="Unassembled WGS sequence"/>
</dbReference>
<feature type="domain" description="DXP reductoisomerase C-terminal" evidence="12">
    <location>
        <begin position="259"/>
        <end position="374"/>
    </location>
</feature>
<dbReference type="GO" id="GO:0016853">
    <property type="term" value="F:isomerase activity"/>
    <property type="evidence" value="ECO:0007669"/>
    <property type="project" value="UniProtKB-KW"/>
</dbReference>
<feature type="binding site" evidence="9">
    <location>
        <position position="149"/>
    </location>
    <ligand>
        <name>1-deoxy-D-xylulose 5-phosphate</name>
        <dbReference type="ChEBI" id="CHEBI:57792"/>
    </ligand>
</feature>
<feature type="binding site" evidence="9">
    <location>
        <position position="122"/>
    </location>
    <ligand>
        <name>NADPH</name>
        <dbReference type="ChEBI" id="CHEBI:57783"/>
    </ligand>
</feature>
<name>A0A177E6M0_9BACT</name>
<evidence type="ECO:0000313" key="13">
    <source>
        <dbReference type="EMBL" id="OAG27141.1"/>
    </source>
</evidence>
<keyword evidence="13" id="KW-0413">Isomerase</keyword>
<protein>
    <recommendedName>
        <fullName evidence="9">1-deoxy-D-xylulose 5-phosphate reductoisomerase</fullName>
        <shortName evidence="9">DXP reductoisomerase</shortName>
        <ecNumber evidence="9">1.1.1.267</ecNumber>
    </recommendedName>
    <alternativeName>
        <fullName evidence="9">1-deoxyxylulose-5-phosphate reductoisomerase</fullName>
    </alternativeName>
    <alternativeName>
        <fullName evidence="9">2-C-methyl-D-erythritol 4-phosphate synthase</fullName>
    </alternativeName>
</protein>
<dbReference type="EMBL" id="LSFI01000039">
    <property type="protein sequence ID" value="OAG27141.1"/>
    <property type="molecule type" value="Genomic_DNA"/>
</dbReference>
<evidence type="ECO:0000256" key="5">
    <source>
        <dbReference type="ARBA" id="ARBA00023002"/>
    </source>
</evidence>
<feature type="binding site" evidence="9">
    <location>
        <position position="13"/>
    </location>
    <ligand>
        <name>NADPH</name>
        <dbReference type="ChEBI" id="CHEBI:57783"/>
    </ligand>
</feature>
<dbReference type="Pfam" id="PF08436">
    <property type="entry name" value="DXP_redisom_C"/>
    <property type="match status" value="1"/>
</dbReference>
<feature type="binding site" evidence="9">
    <location>
        <position position="12"/>
    </location>
    <ligand>
        <name>NADPH</name>
        <dbReference type="ChEBI" id="CHEBI:57783"/>
    </ligand>
</feature>
<comment type="caution">
    <text evidence="9">Lacks conserved residue(s) required for the propagation of feature annotation.</text>
</comment>
<comment type="similarity">
    <text evidence="2 9">Belongs to the DXR family.</text>
</comment>
<evidence type="ECO:0000313" key="14">
    <source>
        <dbReference type="Proteomes" id="UP000076964"/>
    </source>
</evidence>
<feature type="binding site" evidence="9">
    <location>
        <position position="219"/>
    </location>
    <ligand>
        <name>1-deoxy-D-xylulose 5-phosphate</name>
        <dbReference type="ChEBI" id="CHEBI:57792"/>
    </ligand>
</feature>
<evidence type="ECO:0000256" key="4">
    <source>
        <dbReference type="ARBA" id="ARBA00022857"/>
    </source>
</evidence>
<feature type="binding site" evidence="9">
    <location>
        <position position="150"/>
    </location>
    <ligand>
        <name>Mn(2+)</name>
        <dbReference type="ChEBI" id="CHEBI:29035"/>
    </ligand>
</feature>
<feature type="binding site" evidence="9">
    <location>
        <position position="203"/>
    </location>
    <ligand>
        <name>NADPH</name>
        <dbReference type="ChEBI" id="CHEBI:57783"/>
    </ligand>
</feature>
<feature type="binding site" evidence="9">
    <location>
        <position position="14"/>
    </location>
    <ligand>
        <name>NADPH</name>
        <dbReference type="ChEBI" id="CHEBI:57783"/>
    </ligand>
</feature>
<dbReference type="PANTHER" id="PTHR30525">
    <property type="entry name" value="1-DEOXY-D-XYLULOSE 5-PHOSPHATE REDUCTOISOMERASE"/>
    <property type="match status" value="1"/>
</dbReference>
<feature type="binding site" evidence="9">
    <location>
        <position position="197"/>
    </location>
    <ligand>
        <name>1-deoxy-D-xylulose 5-phosphate</name>
        <dbReference type="ChEBI" id="CHEBI:57792"/>
    </ligand>
</feature>
<dbReference type="PIRSF" id="PIRSF006205">
    <property type="entry name" value="Dxp_reductismrs"/>
    <property type="match status" value="1"/>
</dbReference>
<keyword evidence="6 9" id="KW-0464">Manganese</keyword>
<organism evidence="13 14">
    <name type="scientific">Thermodesulfatator autotrophicus</name>
    <dbReference type="NCBI Taxonomy" id="1795632"/>
    <lineage>
        <taxon>Bacteria</taxon>
        <taxon>Pseudomonadati</taxon>
        <taxon>Thermodesulfobacteriota</taxon>
        <taxon>Thermodesulfobacteria</taxon>
        <taxon>Thermodesulfobacteriales</taxon>
        <taxon>Thermodesulfatatoraceae</taxon>
        <taxon>Thermodesulfatator</taxon>
    </lineage>
</organism>
<dbReference type="OrthoDB" id="9806546at2"/>
<feature type="binding site" evidence="9">
    <location>
        <position position="216"/>
    </location>
    <ligand>
        <name>1-deoxy-D-xylulose 5-phosphate</name>
        <dbReference type="ChEBI" id="CHEBI:57792"/>
    </ligand>
</feature>
<dbReference type="InterPro" id="IPR036291">
    <property type="entry name" value="NAD(P)-bd_dom_sf"/>
</dbReference>
<gene>
    <name evidence="9" type="primary">dxr</name>
    <name evidence="13" type="ORF">TH606_08510</name>
</gene>
<keyword evidence="4 9" id="KW-0521">NADP</keyword>
<dbReference type="InterPro" id="IPR013644">
    <property type="entry name" value="DXP_reductoisomerase_C"/>
</dbReference>
<feature type="binding site" evidence="9">
    <location>
        <position position="39"/>
    </location>
    <ligand>
        <name>NADPH</name>
        <dbReference type="ChEBI" id="CHEBI:57783"/>
    </ligand>
</feature>
<dbReference type="AlphaFoldDB" id="A0A177E6M0"/>
<proteinExistence type="inferred from homology"/>
<evidence type="ECO:0000256" key="1">
    <source>
        <dbReference type="ARBA" id="ARBA00005094"/>
    </source>
</evidence>
<feature type="binding site" evidence="9">
    <location>
        <position position="210"/>
    </location>
    <ligand>
        <name>1-deoxy-D-xylulose 5-phosphate</name>
        <dbReference type="ChEBI" id="CHEBI:57792"/>
    </ligand>
</feature>
<evidence type="ECO:0000259" key="11">
    <source>
        <dbReference type="Pfam" id="PF08436"/>
    </source>
</evidence>
<dbReference type="SUPFAM" id="SSF55347">
    <property type="entry name" value="Glyceraldehyde-3-phosphate dehydrogenase-like, C-terminal domain"/>
    <property type="match status" value="1"/>
</dbReference>
<dbReference type="GO" id="GO:0030604">
    <property type="term" value="F:1-deoxy-D-xylulose-5-phosphate reductoisomerase activity"/>
    <property type="evidence" value="ECO:0007669"/>
    <property type="project" value="UniProtKB-UniRule"/>
</dbReference>
<comment type="cofactor">
    <cofactor evidence="9">
        <name>Mg(2+)</name>
        <dbReference type="ChEBI" id="CHEBI:18420"/>
    </cofactor>
    <cofactor evidence="9">
        <name>Mn(2+)</name>
        <dbReference type="ChEBI" id="CHEBI:29035"/>
    </cofactor>
</comment>
<dbReference type="UniPathway" id="UPA00056">
    <property type="reaction ID" value="UER00092"/>
</dbReference>
<dbReference type="InterPro" id="IPR003821">
    <property type="entry name" value="DXP_reductoisomerase"/>
</dbReference>
<feature type="binding site" evidence="9">
    <location>
        <position position="37"/>
    </location>
    <ligand>
        <name>NADPH</name>
        <dbReference type="ChEBI" id="CHEBI:57783"/>
    </ligand>
</feature>
<dbReference type="InterPro" id="IPR013512">
    <property type="entry name" value="DXP_reductoisomerase_N"/>
</dbReference>
<feature type="binding site" evidence="9">
    <location>
        <position position="123"/>
    </location>
    <ligand>
        <name>1-deoxy-D-xylulose 5-phosphate</name>
        <dbReference type="ChEBI" id="CHEBI:57792"/>
    </ligand>
</feature>
<dbReference type="SUPFAM" id="SSF51735">
    <property type="entry name" value="NAD(P)-binding Rossmann-fold domains"/>
    <property type="match status" value="1"/>
</dbReference>
<dbReference type="FunFam" id="3.40.50.720:FF:000045">
    <property type="entry name" value="1-deoxy-D-xylulose 5-phosphate reductoisomerase"/>
    <property type="match status" value="1"/>
</dbReference>
<dbReference type="GO" id="GO:0070402">
    <property type="term" value="F:NADPH binding"/>
    <property type="evidence" value="ECO:0007669"/>
    <property type="project" value="InterPro"/>
</dbReference>
<reference evidence="13 14" key="1">
    <citation type="submission" date="2016-02" db="EMBL/GenBank/DDBJ databases">
        <title>Draft genome sequence of Thermodesulfatator sp. S606.</title>
        <authorList>
            <person name="Lai Q."/>
            <person name="Cao J."/>
            <person name="Dupont S."/>
            <person name="Shao Z."/>
            <person name="Jebbar M."/>
            <person name="Alain K."/>
        </authorList>
    </citation>
    <scope>NUCLEOTIDE SEQUENCE [LARGE SCALE GENOMIC DNA]</scope>
    <source>
        <strain evidence="13 14">S606</strain>
    </source>
</reference>
<sequence length="387" mass="42057">MVKKIAVLGSTGSIGRSTLEVIEAFPERFQVVALTAGENIELLAKQAEKFKPLQVACKNEYLAEKLKPLLPEGIKLLHGKEGIMACARHPEVEIVVSALVGSAGLLPTMAAVEAGKTLALANKESLVMAGKLLFKKAQESGARVIPVDSEHSAIFQALHAGRPEDVNQIILTASGGPFRDTPKEVLSQVTPEQALKHPNWQMGPKITIDSATLMNKGLEVIEAHFLFKIPPEKIKVVIHPQSIVHSLVEFVDGSVIAQLGVPDMRVPIAYALSYPERLPLPFPKLDLVKASPLTFEEPDLEKFPCLALAYEALRLGGTAPAVLNAANEIAVEAFLEGRLRFDLIPVVVQKTLEQAQIKEPFSIDEVINADIFARIIAHQIIDELEKS</sequence>
<evidence type="ECO:0000256" key="3">
    <source>
        <dbReference type="ARBA" id="ARBA00022723"/>
    </source>
</evidence>
<dbReference type="Pfam" id="PF13288">
    <property type="entry name" value="DXPR_C"/>
    <property type="match status" value="1"/>
</dbReference>
<feature type="binding site" evidence="9">
    <location>
        <position position="174"/>
    </location>
    <ligand>
        <name>1-deoxy-D-xylulose 5-phosphate</name>
        <dbReference type="ChEBI" id="CHEBI:57792"/>
    </ligand>
</feature>
<evidence type="ECO:0000259" key="12">
    <source>
        <dbReference type="Pfam" id="PF13288"/>
    </source>
</evidence>
<dbReference type="Gene3D" id="1.10.1740.10">
    <property type="match status" value="1"/>
</dbReference>
<evidence type="ECO:0000256" key="7">
    <source>
        <dbReference type="ARBA" id="ARBA00023229"/>
    </source>
</evidence>
<dbReference type="Gene3D" id="3.40.50.720">
    <property type="entry name" value="NAD(P)-binding Rossmann-like Domain"/>
    <property type="match status" value="1"/>
</dbReference>
<dbReference type="PANTHER" id="PTHR30525:SF0">
    <property type="entry name" value="1-DEOXY-D-XYLULOSE 5-PHOSPHATE REDUCTOISOMERASE, CHLOROPLASTIC"/>
    <property type="match status" value="1"/>
</dbReference>
<accession>A0A177E6M0</accession>
<dbReference type="GO" id="GO:0051484">
    <property type="term" value="P:isopentenyl diphosphate biosynthetic process, methylerythritol 4-phosphate pathway involved in terpenoid biosynthetic process"/>
    <property type="evidence" value="ECO:0007669"/>
    <property type="project" value="TreeGrafter"/>
</dbReference>
<keyword evidence="14" id="KW-1185">Reference proteome</keyword>
<comment type="caution">
    <text evidence="13">The sequence shown here is derived from an EMBL/GenBank/DDBJ whole genome shotgun (WGS) entry which is preliminary data.</text>
</comment>
<evidence type="ECO:0000256" key="2">
    <source>
        <dbReference type="ARBA" id="ARBA00006825"/>
    </source>
</evidence>
<evidence type="ECO:0000256" key="9">
    <source>
        <dbReference type="HAMAP-Rule" id="MF_00183"/>
    </source>
</evidence>
<dbReference type="NCBIfam" id="NF009114">
    <property type="entry name" value="PRK12464.1"/>
    <property type="match status" value="1"/>
</dbReference>
<dbReference type="InterPro" id="IPR026877">
    <property type="entry name" value="DXPR_C"/>
</dbReference>
<keyword evidence="5 9" id="KW-0560">Oxidoreductase</keyword>
<dbReference type="SUPFAM" id="SSF69055">
    <property type="entry name" value="1-deoxy-D-xylulose-5-phosphate reductoisomerase, C-terminal domain"/>
    <property type="match status" value="1"/>
</dbReference>
<feature type="domain" description="1-deoxy-D-xylulose 5-phosphate reductoisomerase N-terminal" evidence="10">
    <location>
        <begin position="5"/>
        <end position="130"/>
    </location>
</feature>
<dbReference type="GO" id="GO:0030145">
    <property type="term" value="F:manganese ion binding"/>
    <property type="evidence" value="ECO:0007669"/>
    <property type="project" value="TreeGrafter"/>
</dbReference>
<comment type="function">
    <text evidence="9">Catalyzes the NADPH-dependent rearrangement and reduction of 1-deoxy-D-xylulose-5-phosphate (DXP) to 2-C-methyl-D-erythritol 4-phosphate (MEP).</text>
</comment>
<evidence type="ECO:0000256" key="8">
    <source>
        <dbReference type="ARBA" id="ARBA00048543"/>
    </source>
</evidence>
<feature type="binding site" evidence="9">
    <location>
        <position position="148"/>
    </location>
    <ligand>
        <name>Mn(2+)</name>
        <dbReference type="ChEBI" id="CHEBI:29035"/>
    </ligand>
</feature>
<comment type="catalytic activity">
    <reaction evidence="8">
        <text>2-C-methyl-D-erythritol 4-phosphate + NADP(+) = 1-deoxy-D-xylulose 5-phosphate + NADPH + H(+)</text>
        <dbReference type="Rhea" id="RHEA:13717"/>
        <dbReference type="ChEBI" id="CHEBI:15378"/>
        <dbReference type="ChEBI" id="CHEBI:57783"/>
        <dbReference type="ChEBI" id="CHEBI:57792"/>
        <dbReference type="ChEBI" id="CHEBI:58262"/>
        <dbReference type="ChEBI" id="CHEBI:58349"/>
        <dbReference type="EC" id="1.1.1.267"/>
    </reaction>
    <physiologicalReaction direction="right-to-left" evidence="8">
        <dbReference type="Rhea" id="RHEA:13719"/>
    </physiologicalReaction>
</comment>
<dbReference type="HAMAP" id="MF_00183">
    <property type="entry name" value="DXP_reductoisom"/>
    <property type="match status" value="1"/>
</dbReference>
<keyword evidence="9" id="KW-0460">Magnesium</keyword>
<dbReference type="NCBIfam" id="TIGR00243">
    <property type="entry name" value="Dxr"/>
    <property type="match status" value="1"/>
</dbReference>
<feature type="binding site" evidence="9">
    <location>
        <position position="219"/>
    </location>
    <ligand>
        <name>Mn(2+)</name>
        <dbReference type="ChEBI" id="CHEBI:29035"/>
    </ligand>
</feature>
<dbReference type="RefSeq" id="WP_068542912.1">
    <property type="nucleotide sequence ID" value="NZ_LSFI01000039.1"/>
</dbReference>
<dbReference type="Pfam" id="PF02670">
    <property type="entry name" value="DXP_reductoisom"/>
    <property type="match status" value="1"/>
</dbReference>
<dbReference type="STRING" id="1795632.TH606_08510"/>
<feature type="binding site" evidence="9">
    <location>
        <position position="150"/>
    </location>
    <ligand>
        <name>1-deoxy-D-xylulose 5-phosphate</name>
        <dbReference type="ChEBI" id="CHEBI:57792"/>
    </ligand>
</feature>
<keyword evidence="7 9" id="KW-0414">Isoprene biosynthesis</keyword>
<feature type="binding site" evidence="9">
    <location>
        <position position="215"/>
    </location>
    <ligand>
        <name>1-deoxy-D-xylulose 5-phosphate</name>
        <dbReference type="ChEBI" id="CHEBI:57792"/>
    </ligand>
</feature>
<keyword evidence="3 9" id="KW-0479">Metal-binding</keyword>